<comment type="caution">
    <text evidence="1">The sequence shown here is derived from an EMBL/GenBank/DDBJ whole genome shotgun (WGS) entry which is preliminary data.</text>
</comment>
<evidence type="ECO:0000313" key="2">
    <source>
        <dbReference type="Proteomes" id="UP000315252"/>
    </source>
</evidence>
<dbReference type="RefSeq" id="WP_142897256.1">
    <property type="nucleotide sequence ID" value="NZ_ML660056.1"/>
</dbReference>
<dbReference type="AlphaFoldDB" id="A0A545TP90"/>
<protein>
    <submittedName>
        <fullName evidence="1">Uncharacterized protein</fullName>
    </submittedName>
</protein>
<reference evidence="1 2" key="1">
    <citation type="submission" date="2019-06" db="EMBL/GenBank/DDBJ databases">
        <title>Whole genome sequence for Rhodospirillaceae sp. R148.</title>
        <authorList>
            <person name="Wang G."/>
        </authorList>
    </citation>
    <scope>NUCLEOTIDE SEQUENCE [LARGE SCALE GENOMIC DNA]</scope>
    <source>
        <strain evidence="1 2">R148</strain>
    </source>
</reference>
<sequence>MAEDEPVDREALLQQLAELRATIDPEILKRVQQKVANPGSEPYDKKAARQIVEQFLAARYDNGAFARRLMEELARTQDDRTQDDDTRNDT</sequence>
<dbReference type="EMBL" id="VHSH01000005">
    <property type="protein sequence ID" value="TQV79033.1"/>
    <property type="molecule type" value="Genomic_DNA"/>
</dbReference>
<dbReference type="Proteomes" id="UP000315252">
    <property type="component" value="Unassembled WGS sequence"/>
</dbReference>
<accession>A0A545TP90</accession>
<keyword evidence="2" id="KW-1185">Reference proteome</keyword>
<gene>
    <name evidence="1" type="ORF">FKG95_15225</name>
</gene>
<organism evidence="1 2">
    <name type="scientific">Denitrobaculum tricleocarpae</name>
    <dbReference type="NCBI Taxonomy" id="2591009"/>
    <lineage>
        <taxon>Bacteria</taxon>
        <taxon>Pseudomonadati</taxon>
        <taxon>Pseudomonadota</taxon>
        <taxon>Alphaproteobacteria</taxon>
        <taxon>Rhodospirillales</taxon>
        <taxon>Rhodospirillaceae</taxon>
        <taxon>Denitrobaculum</taxon>
    </lineage>
</organism>
<evidence type="ECO:0000313" key="1">
    <source>
        <dbReference type="EMBL" id="TQV79033.1"/>
    </source>
</evidence>
<proteinExistence type="predicted"/>
<dbReference type="OrthoDB" id="7362144at2"/>
<name>A0A545TP90_9PROT</name>